<evidence type="ECO:0000313" key="1">
    <source>
        <dbReference type="EMBL" id="KAK7336138.1"/>
    </source>
</evidence>
<dbReference type="Proteomes" id="UP001367508">
    <property type="component" value="Unassembled WGS sequence"/>
</dbReference>
<protein>
    <submittedName>
        <fullName evidence="1">Uncharacterized protein</fullName>
    </submittedName>
</protein>
<organism evidence="1 2">
    <name type="scientific">Canavalia gladiata</name>
    <name type="common">Sword bean</name>
    <name type="synonym">Dolichos gladiatus</name>
    <dbReference type="NCBI Taxonomy" id="3824"/>
    <lineage>
        <taxon>Eukaryota</taxon>
        <taxon>Viridiplantae</taxon>
        <taxon>Streptophyta</taxon>
        <taxon>Embryophyta</taxon>
        <taxon>Tracheophyta</taxon>
        <taxon>Spermatophyta</taxon>
        <taxon>Magnoliopsida</taxon>
        <taxon>eudicotyledons</taxon>
        <taxon>Gunneridae</taxon>
        <taxon>Pentapetalae</taxon>
        <taxon>rosids</taxon>
        <taxon>fabids</taxon>
        <taxon>Fabales</taxon>
        <taxon>Fabaceae</taxon>
        <taxon>Papilionoideae</taxon>
        <taxon>50 kb inversion clade</taxon>
        <taxon>NPAAA clade</taxon>
        <taxon>indigoferoid/millettioid clade</taxon>
        <taxon>Phaseoleae</taxon>
        <taxon>Canavalia</taxon>
    </lineage>
</organism>
<accession>A0AAN9QLX6</accession>
<gene>
    <name evidence="1" type="ORF">VNO77_16671</name>
</gene>
<evidence type="ECO:0000313" key="2">
    <source>
        <dbReference type="Proteomes" id="UP001367508"/>
    </source>
</evidence>
<proteinExistence type="predicted"/>
<reference evidence="1 2" key="1">
    <citation type="submission" date="2024-01" db="EMBL/GenBank/DDBJ databases">
        <title>The genomes of 5 underutilized Papilionoideae crops provide insights into root nodulation and disease resistanc.</title>
        <authorList>
            <person name="Jiang F."/>
        </authorList>
    </citation>
    <scope>NUCLEOTIDE SEQUENCE [LARGE SCALE GENOMIC DNA]</scope>
    <source>
        <strain evidence="1">LVBAO_FW01</strain>
        <tissue evidence="1">Leaves</tissue>
    </source>
</reference>
<dbReference type="EMBL" id="JAYMYQ010000004">
    <property type="protein sequence ID" value="KAK7336138.1"/>
    <property type="molecule type" value="Genomic_DNA"/>
</dbReference>
<sequence>MLMANCRVVILEADFQSFWEMSVLADRRVALVFFQRDERLCQNAKSCGLGEPAFGAGEQSKLHYKLYLLFFFHQFSVMMNFGVVDYSKIVYKTARILD</sequence>
<dbReference type="AlphaFoldDB" id="A0AAN9QLX6"/>
<keyword evidence="2" id="KW-1185">Reference proteome</keyword>
<name>A0AAN9QLX6_CANGL</name>
<comment type="caution">
    <text evidence="1">The sequence shown here is derived from an EMBL/GenBank/DDBJ whole genome shotgun (WGS) entry which is preliminary data.</text>
</comment>